<evidence type="ECO:0000313" key="2">
    <source>
        <dbReference type="Proteomes" id="UP000313390"/>
    </source>
</evidence>
<evidence type="ECO:0000313" key="1">
    <source>
        <dbReference type="EMBL" id="TNV14869.1"/>
    </source>
</evidence>
<proteinExistence type="predicted"/>
<accession>A0A5C5CTY8</accession>
<name>A0A5C5CTY8_9HYPH</name>
<dbReference type="Proteomes" id="UP000313390">
    <property type="component" value="Unassembled WGS sequence"/>
</dbReference>
<dbReference type="EMBL" id="VEWK01000002">
    <property type="protein sequence ID" value="TNV14869.1"/>
    <property type="molecule type" value="Genomic_DNA"/>
</dbReference>
<organism evidence="1 2">
    <name type="scientific">Brucella pecoris</name>
    <dbReference type="NCBI Taxonomy" id="867683"/>
    <lineage>
        <taxon>Bacteria</taxon>
        <taxon>Pseudomonadati</taxon>
        <taxon>Pseudomonadota</taxon>
        <taxon>Alphaproteobacteria</taxon>
        <taxon>Hyphomicrobiales</taxon>
        <taxon>Brucellaceae</taxon>
        <taxon>Brucella/Ochrobactrum group</taxon>
        <taxon>Brucella</taxon>
    </lineage>
</organism>
<sequence length="83" mass="9414">MICSSCASDRLLQEAAEQQGKAQARIVPPEYPDDCRKKEPHAPLIEGAEVRSILKRERAALDRQNARTDRCAEFYDGWARGLR</sequence>
<comment type="caution">
    <text evidence="1">The sequence shown here is derived from an EMBL/GenBank/DDBJ whole genome shotgun (WGS) entry which is preliminary data.</text>
</comment>
<reference evidence="1 2" key="1">
    <citation type="journal article" date="2011" name="Int. J. Syst. Evol. Microbiol.">
        <title>Ochrobactrum pecoris sp. nov., isolated from farm animals.</title>
        <authorList>
            <person name="Kampfer P."/>
            <person name="Huber B."/>
            <person name="Busse H.J."/>
            <person name="Scholz H.C."/>
            <person name="Tomaso H."/>
            <person name="Hotzel H."/>
            <person name="Melzer F."/>
        </authorList>
    </citation>
    <scope>NUCLEOTIDE SEQUENCE [LARGE SCALE GENOMIC DNA]</scope>
    <source>
        <strain evidence="1 2">08RB2639</strain>
    </source>
</reference>
<gene>
    <name evidence="1" type="ORF">FIB18_04135</name>
</gene>
<dbReference type="AlphaFoldDB" id="A0A5C5CTY8"/>
<protein>
    <submittedName>
        <fullName evidence="1">Uncharacterized protein</fullName>
    </submittedName>
</protein>